<evidence type="ECO:0000313" key="3">
    <source>
        <dbReference type="Proteomes" id="UP000076079"/>
    </source>
</evidence>
<accession>A0A143PT14</accession>
<organism evidence="2 3">
    <name type="scientific">Luteitalea pratensis</name>
    <dbReference type="NCBI Taxonomy" id="1855912"/>
    <lineage>
        <taxon>Bacteria</taxon>
        <taxon>Pseudomonadati</taxon>
        <taxon>Acidobacteriota</taxon>
        <taxon>Vicinamibacteria</taxon>
        <taxon>Vicinamibacterales</taxon>
        <taxon>Vicinamibacteraceae</taxon>
        <taxon>Luteitalea</taxon>
    </lineage>
</organism>
<dbReference type="InterPro" id="IPR011250">
    <property type="entry name" value="OMP/PagP_B-barrel"/>
</dbReference>
<proteinExistence type="predicted"/>
<evidence type="ECO:0000256" key="1">
    <source>
        <dbReference type="SAM" id="SignalP"/>
    </source>
</evidence>
<keyword evidence="1" id="KW-0732">Signal</keyword>
<dbReference type="Proteomes" id="UP000076079">
    <property type="component" value="Chromosome"/>
</dbReference>
<keyword evidence="3" id="KW-1185">Reference proteome</keyword>
<name>A0A143PT14_LUTPR</name>
<reference evidence="2 3" key="1">
    <citation type="journal article" date="2016" name="Genome Announc.">
        <title>First Complete Genome Sequence of a Subdivision 6 Acidobacterium Strain.</title>
        <authorList>
            <person name="Huang S."/>
            <person name="Vieira S."/>
            <person name="Bunk B."/>
            <person name="Riedel T."/>
            <person name="Sproer C."/>
            <person name="Overmann J."/>
        </authorList>
    </citation>
    <scope>NUCLEOTIDE SEQUENCE [LARGE SCALE GENOMIC DNA]</scope>
    <source>
        <strain evidence="3">DSM 100886 HEG_-6_39</strain>
    </source>
</reference>
<dbReference type="SUPFAM" id="SSF56925">
    <property type="entry name" value="OMPA-like"/>
    <property type="match status" value="1"/>
</dbReference>
<feature type="chain" id="PRO_5007511905" description="Outer membrane protein beta-barrel domain-containing protein" evidence="1">
    <location>
        <begin position="25"/>
        <end position="160"/>
    </location>
</feature>
<dbReference type="STRING" id="1855912.LuPra_04467"/>
<feature type="signal peptide" evidence="1">
    <location>
        <begin position="1"/>
        <end position="24"/>
    </location>
</feature>
<evidence type="ECO:0008006" key="4">
    <source>
        <dbReference type="Google" id="ProtNLM"/>
    </source>
</evidence>
<evidence type="ECO:0000313" key="2">
    <source>
        <dbReference type="EMBL" id="AMY11220.1"/>
    </source>
</evidence>
<reference evidence="3" key="2">
    <citation type="submission" date="2016-04" db="EMBL/GenBank/DDBJ databases">
        <title>First Complete Genome Sequence of a Subdivision 6 Acidobacterium.</title>
        <authorList>
            <person name="Huang S."/>
            <person name="Vieira S."/>
            <person name="Bunk B."/>
            <person name="Riedel T."/>
            <person name="Sproeer C."/>
            <person name="Overmann J."/>
        </authorList>
    </citation>
    <scope>NUCLEOTIDE SEQUENCE [LARGE SCALE GENOMIC DNA]</scope>
    <source>
        <strain evidence="3">DSM 100886 HEG_-6_39</strain>
    </source>
</reference>
<dbReference type="KEGG" id="abac:LuPra_04467"/>
<dbReference type="AlphaFoldDB" id="A0A143PT14"/>
<gene>
    <name evidence="2" type="ORF">LuPra_04467</name>
</gene>
<dbReference type="EMBL" id="CP015136">
    <property type="protein sequence ID" value="AMY11220.1"/>
    <property type="molecule type" value="Genomic_DNA"/>
</dbReference>
<dbReference type="RefSeq" id="WP_110172786.1">
    <property type="nucleotide sequence ID" value="NZ_CP015136.1"/>
</dbReference>
<sequence precursor="true">MLPLGHRTLLALAILMGASVPARADLTIFTGLQGSPVIRPTTGISLGFGVLLVGWEVEIARVTEEREDAAPSIAAGTGSVYVQNPVPISGVQFYAIAGAGLYRERLGIIEQTDVHLALGGGAKVSLVGPLKLRLDYRYFRLRDALEPDAQRLYAGLTLGF</sequence>
<protein>
    <recommendedName>
        <fullName evidence="4">Outer membrane protein beta-barrel domain-containing protein</fullName>
    </recommendedName>
</protein>